<accession>A0A5B0NER1</accession>
<dbReference type="AlphaFoldDB" id="A0A5B0NER1"/>
<keyword evidence="2" id="KW-1185">Reference proteome</keyword>
<gene>
    <name evidence="1" type="primary">MRPL16_1</name>
    <name evidence="1" type="ORF">PGT21_002393</name>
</gene>
<evidence type="ECO:0000313" key="2">
    <source>
        <dbReference type="Proteomes" id="UP000324748"/>
    </source>
</evidence>
<proteinExistence type="predicted"/>
<protein>
    <submittedName>
        <fullName evidence="1">Mitochondrial ribosomal large subunit component</fullName>
    </submittedName>
</protein>
<dbReference type="EMBL" id="VSWC01000105">
    <property type="protein sequence ID" value="KAA1086530.1"/>
    <property type="molecule type" value="Genomic_DNA"/>
</dbReference>
<comment type="caution">
    <text evidence="1">The sequence shown here is derived from an EMBL/GenBank/DDBJ whole genome shotgun (WGS) entry which is preliminary data.</text>
</comment>
<evidence type="ECO:0000313" key="1">
    <source>
        <dbReference type="EMBL" id="KAA1086530.1"/>
    </source>
</evidence>
<dbReference type="Proteomes" id="UP000324748">
    <property type="component" value="Unassembled WGS sequence"/>
</dbReference>
<reference evidence="1 2" key="1">
    <citation type="submission" date="2019-05" db="EMBL/GenBank/DDBJ databases">
        <title>Emergence of the Ug99 lineage of the wheat stem rust pathogen through somatic hybridization.</title>
        <authorList>
            <person name="Li F."/>
            <person name="Upadhyaya N.M."/>
            <person name="Sperschneider J."/>
            <person name="Matny O."/>
            <person name="Nguyen-Phuc H."/>
            <person name="Mago R."/>
            <person name="Raley C."/>
            <person name="Miller M.E."/>
            <person name="Silverstein K.A.T."/>
            <person name="Henningsen E."/>
            <person name="Hirsch C.D."/>
            <person name="Visser B."/>
            <person name="Pretorius Z.A."/>
            <person name="Steffenson B.J."/>
            <person name="Schwessinger B."/>
            <person name="Dodds P.N."/>
            <person name="Figueroa M."/>
        </authorList>
    </citation>
    <scope>NUCLEOTIDE SEQUENCE [LARGE SCALE GENOMIC DNA]</scope>
    <source>
        <strain evidence="1">21-0</strain>
    </source>
</reference>
<organism evidence="1 2">
    <name type="scientific">Puccinia graminis f. sp. tritici</name>
    <dbReference type="NCBI Taxonomy" id="56615"/>
    <lineage>
        <taxon>Eukaryota</taxon>
        <taxon>Fungi</taxon>
        <taxon>Dikarya</taxon>
        <taxon>Basidiomycota</taxon>
        <taxon>Pucciniomycotina</taxon>
        <taxon>Pucciniomycetes</taxon>
        <taxon>Pucciniales</taxon>
        <taxon>Pucciniaceae</taxon>
        <taxon>Puccinia</taxon>
    </lineage>
</organism>
<name>A0A5B0NER1_PUCGR</name>
<sequence length="81" mass="8786">MAFAALKHAKPRLTVNSEFIHLDSKARLGGILVKKPMDTGKQIRLSSSSSSSNALNSPTAIISKLLDQLRLSRSSSLTKHQ</sequence>